<name>A0ACB9GYP6_CICIN</name>
<evidence type="ECO:0000313" key="2">
    <source>
        <dbReference type="Proteomes" id="UP001055811"/>
    </source>
</evidence>
<gene>
    <name evidence="1" type="ORF">L2E82_00959</name>
</gene>
<reference evidence="1 2" key="2">
    <citation type="journal article" date="2022" name="Mol. Ecol. Resour.">
        <title>The genomes of chicory, endive, great burdock and yacon provide insights into Asteraceae paleo-polyploidization history and plant inulin production.</title>
        <authorList>
            <person name="Fan W."/>
            <person name="Wang S."/>
            <person name="Wang H."/>
            <person name="Wang A."/>
            <person name="Jiang F."/>
            <person name="Liu H."/>
            <person name="Zhao H."/>
            <person name="Xu D."/>
            <person name="Zhang Y."/>
        </authorList>
    </citation>
    <scope>NUCLEOTIDE SEQUENCE [LARGE SCALE GENOMIC DNA]</scope>
    <source>
        <strain evidence="2">cv. Punajuju</strain>
        <tissue evidence="1">Leaves</tissue>
    </source>
</reference>
<proteinExistence type="predicted"/>
<protein>
    <submittedName>
        <fullName evidence="1">Uncharacterized protein</fullName>
    </submittedName>
</protein>
<comment type="caution">
    <text evidence="1">The sequence shown here is derived from an EMBL/GenBank/DDBJ whole genome shotgun (WGS) entry which is preliminary data.</text>
</comment>
<accession>A0ACB9GYP6</accession>
<evidence type="ECO:0000313" key="1">
    <source>
        <dbReference type="EMBL" id="KAI3788215.1"/>
    </source>
</evidence>
<sequence length="138" mass="15640">MDACIRTPVGFTQPPDCRPIGYCQAISKELLAPCLLIHTYVATYAIIGFRQNRIPTKSRKIQVGTRILNHNGARGNPAACFPVHVRPITVVHPLLLLVRLDAPIYELACEDRALFFIDRKPARFHIPSRIELYLPLRK</sequence>
<organism evidence="1 2">
    <name type="scientific">Cichorium intybus</name>
    <name type="common">Chicory</name>
    <dbReference type="NCBI Taxonomy" id="13427"/>
    <lineage>
        <taxon>Eukaryota</taxon>
        <taxon>Viridiplantae</taxon>
        <taxon>Streptophyta</taxon>
        <taxon>Embryophyta</taxon>
        <taxon>Tracheophyta</taxon>
        <taxon>Spermatophyta</taxon>
        <taxon>Magnoliopsida</taxon>
        <taxon>eudicotyledons</taxon>
        <taxon>Gunneridae</taxon>
        <taxon>Pentapetalae</taxon>
        <taxon>asterids</taxon>
        <taxon>campanulids</taxon>
        <taxon>Asterales</taxon>
        <taxon>Asteraceae</taxon>
        <taxon>Cichorioideae</taxon>
        <taxon>Cichorieae</taxon>
        <taxon>Cichoriinae</taxon>
        <taxon>Cichorium</taxon>
    </lineage>
</organism>
<keyword evidence="2" id="KW-1185">Reference proteome</keyword>
<dbReference type="EMBL" id="CM042009">
    <property type="protein sequence ID" value="KAI3788215.1"/>
    <property type="molecule type" value="Genomic_DNA"/>
</dbReference>
<dbReference type="Proteomes" id="UP001055811">
    <property type="component" value="Linkage Group LG01"/>
</dbReference>
<reference evidence="2" key="1">
    <citation type="journal article" date="2022" name="Mol. Ecol. Resour.">
        <title>The genomes of chicory, endive, great burdock and yacon provide insights into Asteraceae palaeo-polyploidization history and plant inulin production.</title>
        <authorList>
            <person name="Fan W."/>
            <person name="Wang S."/>
            <person name="Wang H."/>
            <person name="Wang A."/>
            <person name="Jiang F."/>
            <person name="Liu H."/>
            <person name="Zhao H."/>
            <person name="Xu D."/>
            <person name="Zhang Y."/>
        </authorList>
    </citation>
    <scope>NUCLEOTIDE SEQUENCE [LARGE SCALE GENOMIC DNA]</scope>
    <source>
        <strain evidence="2">cv. Punajuju</strain>
    </source>
</reference>